<dbReference type="RefSeq" id="WP_121364253.1">
    <property type="nucleotide sequence ID" value="NZ_RBXA01000001.1"/>
</dbReference>
<keyword evidence="2" id="KW-1185">Reference proteome</keyword>
<sequence length="158" mass="18099">MDIRLVKTALATGVILTIFSCSSIKGSTDLNTYYGDAFFYPGYSKNKPSPKNGWVIEYKENAFFDCLFQGYKNDSIFKLIQKEDSFINADNIPMTLWSKIKSDSKKIIQGLPAAEYYDDELTKNKKHISQTCLCYFASRELDSIAKRAYKEYTKGQIK</sequence>
<dbReference type="EMBL" id="RBXA01000001">
    <property type="protein sequence ID" value="RKS95072.1"/>
    <property type="molecule type" value="Genomic_DNA"/>
</dbReference>
<evidence type="ECO:0000313" key="2">
    <source>
        <dbReference type="Proteomes" id="UP000280091"/>
    </source>
</evidence>
<gene>
    <name evidence="1" type="ORF">BC952_0720</name>
</gene>
<proteinExistence type="predicted"/>
<name>A0A495S5H1_9FLAO</name>
<accession>A0A495S5H1</accession>
<protein>
    <recommendedName>
        <fullName evidence="3">Lipoprotein</fullName>
    </recommendedName>
</protein>
<dbReference type="Proteomes" id="UP000280091">
    <property type="component" value="Unassembled WGS sequence"/>
</dbReference>
<organism evidence="1 2">
    <name type="scientific">Flavobacterium limicola</name>
    <dbReference type="NCBI Taxonomy" id="180441"/>
    <lineage>
        <taxon>Bacteria</taxon>
        <taxon>Pseudomonadati</taxon>
        <taxon>Bacteroidota</taxon>
        <taxon>Flavobacteriia</taxon>
        <taxon>Flavobacteriales</taxon>
        <taxon>Flavobacteriaceae</taxon>
        <taxon>Flavobacterium</taxon>
    </lineage>
</organism>
<dbReference type="AlphaFoldDB" id="A0A495S5H1"/>
<reference evidence="1 2" key="1">
    <citation type="submission" date="2018-10" db="EMBL/GenBank/DDBJ databases">
        <title>Genomic Encyclopedia of Archaeal and Bacterial Type Strains, Phase II (KMG-II): from individual species to whole genera.</title>
        <authorList>
            <person name="Goeker M."/>
        </authorList>
    </citation>
    <scope>NUCLEOTIDE SEQUENCE [LARGE SCALE GENOMIC DNA]</scope>
    <source>
        <strain evidence="1 2">DSM 15094</strain>
    </source>
</reference>
<dbReference type="OrthoDB" id="1369745at2"/>
<evidence type="ECO:0000313" key="1">
    <source>
        <dbReference type="EMBL" id="RKS95072.1"/>
    </source>
</evidence>
<comment type="caution">
    <text evidence="1">The sequence shown here is derived from an EMBL/GenBank/DDBJ whole genome shotgun (WGS) entry which is preliminary data.</text>
</comment>
<dbReference type="PROSITE" id="PS51257">
    <property type="entry name" value="PROKAR_LIPOPROTEIN"/>
    <property type="match status" value="1"/>
</dbReference>
<evidence type="ECO:0008006" key="3">
    <source>
        <dbReference type="Google" id="ProtNLM"/>
    </source>
</evidence>